<keyword evidence="1" id="KW-0472">Membrane</keyword>
<comment type="caution">
    <text evidence="2">The sequence shown here is derived from an EMBL/GenBank/DDBJ whole genome shotgun (WGS) entry which is preliminary data.</text>
</comment>
<evidence type="ECO:0000313" key="3">
    <source>
        <dbReference type="Proteomes" id="UP000823892"/>
    </source>
</evidence>
<accession>A0A9D2QUG0</accession>
<dbReference type="AlphaFoldDB" id="A0A9D2QUG0"/>
<name>A0A9D2QUG0_9FIRM</name>
<reference evidence="2" key="1">
    <citation type="journal article" date="2021" name="PeerJ">
        <title>Extensive microbial diversity within the chicken gut microbiome revealed by metagenomics and culture.</title>
        <authorList>
            <person name="Gilroy R."/>
            <person name="Ravi A."/>
            <person name="Getino M."/>
            <person name="Pursley I."/>
            <person name="Horton D.L."/>
            <person name="Alikhan N.F."/>
            <person name="Baker D."/>
            <person name="Gharbi K."/>
            <person name="Hall N."/>
            <person name="Watson M."/>
            <person name="Adriaenssens E.M."/>
            <person name="Foster-Nyarko E."/>
            <person name="Jarju S."/>
            <person name="Secka A."/>
            <person name="Antonio M."/>
            <person name="Oren A."/>
            <person name="Chaudhuri R.R."/>
            <person name="La Ragione R."/>
            <person name="Hildebrand F."/>
            <person name="Pallen M.J."/>
        </authorList>
    </citation>
    <scope>NUCLEOTIDE SEQUENCE</scope>
    <source>
        <strain evidence="2">ChiBcec6-4105</strain>
    </source>
</reference>
<gene>
    <name evidence="2" type="ORF">H9914_12590</name>
</gene>
<evidence type="ECO:0000256" key="1">
    <source>
        <dbReference type="SAM" id="Phobius"/>
    </source>
</evidence>
<keyword evidence="1" id="KW-1133">Transmembrane helix</keyword>
<proteinExistence type="predicted"/>
<feature type="transmembrane region" description="Helical" evidence="1">
    <location>
        <begin position="20"/>
        <end position="37"/>
    </location>
</feature>
<sequence>MHTTDNFFIILKDTLMSFDFAAVIAAIISISASIYIFRSTPKYDLIYNRYVTLIFPLFELMEPYLFKTVNDEILSKALSLIETNKTFAGRKLLHSFYFCKMNPSQDNYDALCSSVSKEYDRCCRRLGLGKRNIWYKIVRNQYKNKLVIILYMIGQSILALIILLSAIIFLFWLSHLFGEITGIEILPLIK</sequence>
<feature type="transmembrane region" description="Helical" evidence="1">
    <location>
        <begin position="146"/>
        <end position="172"/>
    </location>
</feature>
<dbReference type="EMBL" id="DWUY01000283">
    <property type="protein sequence ID" value="HJD29813.1"/>
    <property type="molecule type" value="Genomic_DNA"/>
</dbReference>
<reference evidence="2" key="2">
    <citation type="submission" date="2021-04" db="EMBL/GenBank/DDBJ databases">
        <authorList>
            <person name="Gilroy R."/>
        </authorList>
    </citation>
    <scope>NUCLEOTIDE SEQUENCE</scope>
    <source>
        <strain evidence="2">ChiBcec6-4105</strain>
    </source>
</reference>
<organism evidence="2 3">
    <name type="scientific">Candidatus Blautia avicola</name>
    <dbReference type="NCBI Taxonomy" id="2838483"/>
    <lineage>
        <taxon>Bacteria</taxon>
        <taxon>Bacillati</taxon>
        <taxon>Bacillota</taxon>
        <taxon>Clostridia</taxon>
        <taxon>Lachnospirales</taxon>
        <taxon>Lachnospiraceae</taxon>
        <taxon>Blautia</taxon>
    </lineage>
</organism>
<dbReference type="Proteomes" id="UP000823892">
    <property type="component" value="Unassembled WGS sequence"/>
</dbReference>
<evidence type="ECO:0000313" key="2">
    <source>
        <dbReference type="EMBL" id="HJD29813.1"/>
    </source>
</evidence>
<keyword evidence="1" id="KW-0812">Transmembrane</keyword>
<protein>
    <submittedName>
        <fullName evidence="2">Uncharacterized protein</fullName>
    </submittedName>
</protein>